<keyword evidence="7" id="KW-1133">Transmembrane helix</keyword>
<feature type="domain" description="Cadherin" evidence="12">
    <location>
        <begin position="104"/>
        <end position="208"/>
    </location>
</feature>
<evidence type="ECO:0000256" key="2">
    <source>
        <dbReference type="ARBA" id="ARBA00022536"/>
    </source>
</evidence>
<dbReference type="InterPro" id="IPR050174">
    <property type="entry name" value="Protocadherin/Cadherin-CA"/>
</dbReference>
<dbReference type="Pfam" id="PF00028">
    <property type="entry name" value="Cadherin"/>
    <property type="match status" value="2"/>
</dbReference>
<comment type="subcellular location">
    <subcellularLocation>
        <location evidence="1">Cell membrane</location>
        <topology evidence="1">Single-pass type I membrane protein</topology>
    </subcellularLocation>
</comment>
<keyword evidence="10" id="KW-0325">Glycoprotein</keyword>
<protein>
    <recommendedName>
        <fullName evidence="12">Cadherin domain-containing protein</fullName>
    </recommendedName>
</protein>
<evidence type="ECO:0000313" key="14">
    <source>
        <dbReference type="Proteomes" id="UP001177670"/>
    </source>
</evidence>
<keyword evidence="6 11" id="KW-0106">Calcium</keyword>
<sequence length="243" mass="26830">MQTYSATLPEDVEVGTLVTKVHATDRDIGINRKIRYEFIDSADGHFHIAADSGIVTLGKPLDRETKAMYNVTIQAVDQGTPQLMSMTSLIVNVQDINDNPPEFASKVYFSKVPEIYAVGTEVARVLATSKDTGVNADVYYSIVGGNEHKKFQIDARTGVITIAEQLDFERARDYFLTIQAVDGGIPPLSNHATVNITVIDSNDNAPIFSEVSYRASIREDAKIGEKVTQVSDVLRIMRLYINN</sequence>
<dbReference type="GO" id="GO:0001736">
    <property type="term" value="P:establishment of planar polarity"/>
    <property type="evidence" value="ECO:0007669"/>
    <property type="project" value="UniProtKB-ARBA"/>
</dbReference>
<reference evidence="13" key="1">
    <citation type="submission" date="2021-10" db="EMBL/GenBank/DDBJ databases">
        <title>Melipona bicolor Genome sequencing and assembly.</title>
        <authorList>
            <person name="Araujo N.S."/>
            <person name="Arias M.C."/>
        </authorList>
    </citation>
    <scope>NUCLEOTIDE SEQUENCE</scope>
    <source>
        <strain evidence="13">USP_2M_L1-L4_2017</strain>
        <tissue evidence="13">Whole body</tissue>
    </source>
</reference>
<dbReference type="EMBL" id="JAHYIQ010000034">
    <property type="protein sequence ID" value="KAK1119808.1"/>
    <property type="molecule type" value="Genomic_DNA"/>
</dbReference>
<keyword evidence="5" id="KW-0677">Repeat</keyword>
<dbReference type="SUPFAM" id="SSF49313">
    <property type="entry name" value="Cadherin-like"/>
    <property type="match status" value="2"/>
</dbReference>
<evidence type="ECO:0000256" key="7">
    <source>
        <dbReference type="ARBA" id="ARBA00022989"/>
    </source>
</evidence>
<name>A0AA40FJ54_9HYME</name>
<accession>A0AA40FJ54</accession>
<evidence type="ECO:0000256" key="11">
    <source>
        <dbReference type="PROSITE-ProRule" id="PRU00043"/>
    </source>
</evidence>
<dbReference type="FunFam" id="2.60.40.60:FF:000013">
    <property type="entry name" value="Cadherin EGF LAG seven-pass G-type receptor"/>
    <property type="match status" value="1"/>
</dbReference>
<organism evidence="13 14">
    <name type="scientific">Melipona bicolor</name>
    <dbReference type="NCBI Taxonomy" id="60889"/>
    <lineage>
        <taxon>Eukaryota</taxon>
        <taxon>Metazoa</taxon>
        <taxon>Ecdysozoa</taxon>
        <taxon>Arthropoda</taxon>
        <taxon>Hexapoda</taxon>
        <taxon>Insecta</taxon>
        <taxon>Pterygota</taxon>
        <taxon>Neoptera</taxon>
        <taxon>Endopterygota</taxon>
        <taxon>Hymenoptera</taxon>
        <taxon>Apocrita</taxon>
        <taxon>Aculeata</taxon>
        <taxon>Apoidea</taxon>
        <taxon>Anthophila</taxon>
        <taxon>Apidae</taxon>
        <taxon>Melipona</taxon>
    </lineage>
</organism>
<evidence type="ECO:0000256" key="8">
    <source>
        <dbReference type="ARBA" id="ARBA00023136"/>
    </source>
</evidence>
<evidence type="ECO:0000256" key="1">
    <source>
        <dbReference type="ARBA" id="ARBA00004251"/>
    </source>
</evidence>
<keyword evidence="8" id="KW-0472">Membrane</keyword>
<dbReference type="GO" id="GO:0030855">
    <property type="term" value="P:epithelial cell differentiation"/>
    <property type="evidence" value="ECO:0007669"/>
    <property type="project" value="UniProtKB-ARBA"/>
</dbReference>
<dbReference type="GO" id="GO:0007163">
    <property type="term" value="P:establishment or maintenance of cell polarity"/>
    <property type="evidence" value="ECO:0007669"/>
    <property type="project" value="UniProtKB-ARBA"/>
</dbReference>
<keyword evidence="9" id="KW-1015">Disulfide bond</keyword>
<evidence type="ECO:0000313" key="13">
    <source>
        <dbReference type="EMBL" id="KAK1119808.1"/>
    </source>
</evidence>
<dbReference type="CDD" id="cd11304">
    <property type="entry name" value="Cadherin_repeat"/>
    <property type="match status" value="2"/>
</dbReference>
<comment type="caution">
    <text evidence="13">The sequence shown here is derived from an EMBL/GenBank/DDBJ whole genome shotgun (WGS) entry which is preliminary data.</text>
</comment>
<dbReference type="GO" id="GO:0008104">
    <property type="term" value="P:intracellular protein localization"/>
    <property type="evidence" value="ECO:0007669"/>
    <property type="project" value="UniProtKB-ARBA"/>
</dbReference>
<keyword evidence="4" id="KW-0732">Signal</keyword>
<dbReference type="InterPro" id="IPR020894">
    <property type="entry name" value="Cadherin_CS"/>
</dbReference>
<dbReference type="PANTHER" id="PTHR24028:SF328">
    <property type="entry name" value="CADHERIN-3"/>
    <property type="match status" value="1"/>
</dbReference>
<dbReference type="PANTHER" id="PTHR24028">
    <property type="entry name" value="CADHERIN-87A"/>
    <property type="match status" value="1"/>
</dbReference>
<dbReference type="AlphaFoldDB" id="A0AA40FJ54"/>
<proteinExistence type="predicted"/>
<gene>
    <name evidence="13" type="ORF">K0M31_012886</name>
</gene>
<keyword evidence="3" id="KW-0812">Transmembrane</keyword>
<feature type="domain" description="Cadherin" evidence="12">
    <location>
        <begin position="3"/>
        <end position="103"/>
    </location>
</feature>
<dbReference type="PRINTS" id="PR00205">
    <property type="entry name" value="CADHERIN"/>
</dbReference>
<dbReference type="SMART" id="SM00112">
    <property type="entry name" value="CA"/>
    <property type="match status" value="2"/>
</dbReference>
<keyword evidence="14" id="KW-1185">Reference proteome</keyword>
<dbReference type="PROSITE" id="PS00232">
    <property type="entry name" value="CADHERIN_1"/>
    <property type="match status" value="1"/>
</dbReference>
<evidence type="ECO:0000256" key="9">
    <source>
        <dbReference type="ARBA" id="ARBA00023157"/>
    </source>
</evidence>
<dbReference type="Gene3D" id="2.60.40.60">
    <property type="entry name" value="Cadherins"/>
    <property type="match status" value="3"/>
</dbReference>
<evidence type="ECO:0000256" key="3">
    <source>
        <dbReference type="ARBA" id="ARBA00022692"/>
    </source>
</evidence>
<evidence type="ECO:0000256" key="10">
    <source>
        <dbReference type="ARBA" id="ARBA00023180"/>
    </source>
</evidence>
<evidence type="ECO:0000256" key="5">
    <source>
        <dbReference type="ARBA" id="ARBA00022737"/>
    </source>
</evidence>
<dbReference type="GO" id="GO:0048513">
    <property type="term" value="P:animal organ development"/>
    <property type="evidence" value="ECO:0007669"/>
    <property type="project" value="UniProtKB-ARBA"/>
</dbReference>
<dbReference type="Proteomes" id="UP001177670">
    <property type="component" value="Unassembled WGS sequence"/>
</dbReference>
<dbReference type="InterPro" id="IPR002126">
    <property type="entry name" value="Cadherin-like_dom"/>
</dbReference>
<dbReference type="PROSITE" id="PS50268">
    <property type="entry name" value="CADHERIN_2"/>
    <property type="match status" value="2"/>
</dbReference>
<evidence type="ECO:0000256" key="4">
    <source>
        <dbReference type="ARBA" id="ARBA00022729"/>
    </source>
</evidence>
<dbReference type="GO" id="GO:0007156">
    <property type="term" value="P:homophilic cell adhesion via plasma membrane adhesion molecules"/>
    <property type="evidence" value="ECO:0007669"/>
    <property type="project" value="InterPro"/>
</dbReference>
<dbReference type="InterPro" id="IPR015919">
    <property type="entry name" value="Cadherin-like_sf"/>
</dbReference>
<dbReference type="GO" id="GO:0005509">
    <property type="term" value="F:calcium ion binding"/>
    <property type="evidence" value="ECO:0007669"/>
    <property type="project" value="UniProtKB-UniRule"/>
</dbReference>
<dbReference type="GO" id="GO:0005886">
    <property type="term" value="C:plasma membrane"/>
    <property type="evidence" value="ECO:0007669"/>
    <property type="project" value="UniProtKB-SubCell"/>
</dbReference>
<keyword evidence="2" id="KW-0245">EGF-like domain</keyword>
<dbReference type="GO" id="GO:0007424">
    <property type="term" value="P:open tracheal system development"/>
    <property type="evidence" value="ECO:0007669"/>
    <property type="project" value="UniProtKB-ARBA"/>
</dbReference>
<evidence type="ECO:0000256" key="6">
    <source>
        <dbReference type="ARBA" id="ARBA00022837"/>
    </source>
</evidence>
<evidence type="ECO:0000259" key="12">
    <source>
        <dbReference type="PROSITE" id="PS50268"/>
    </source>
</evidence>
<dbReference type="FunFam" id="2.60.40.60:FF:000033">
    <property type="entry name" value="FAT atypical cadherin 1"/>
    <property type="match status" value="1"/>
</dbReference>